<dbReference type="InterPro" id="IPR045573">
    <property type="entry name" value="Fut8_N_cat"/>
</dbReference>
<dbReference type="Pfam" id="PF19745">
    <property type="entry name" value="FUT8_N_cat"/>
    <property type="match status" value="1"/>
</dbReference>
<proteinExistence type="predicted"/>
<gene>
    <name evidence="3" type="ORF">LGLO00237_LOCUS29311</name>
</gene>
<evidence type="ECO:0000259" key="2">
    <source>
        <dbReference type="Pfam" id="PF19745"/>
    </source>
</evidence>
<evidence type="ECO:0000256" key="1">
    <source>
        <dbReference type="SAM" id="SignalP"/>
    </source>
</evidence>
<sequence length="510" mass="56675">MGGLRGLVLLFTLGFGLSLSNTGRMSLPTQADDLKLHPEKVAMLAKKERNESITEAIHIVDKFLAAAKLDNKTIDLVNKLINTTAAPINVTKVVNGTAKKNATGYQCGVCTALSELSPDFMLDSRMHLPPNRPTMSCERLAGVSDDGKEFEQILSEIGSNNTDCVDGFRPKAVENGFGASLASLVKPLMHAVKFQQCVYTPVMKMWSGKKCNGFECFFQSLAPAAGTTRAPHVQFTEKDAAKCEEGYRNASFCPTWWNFQREQEDPPDNATEAALSDNCLYSYSFTELGEDVLPQEFIDNGLFFTVSHILKHIMRPNKKLAKMIQKAKYSMGWPNDTTTQVLSVHVRQGDACIKSSANFKGRQCDGLAHYIPAIQLMADTYGFKYIFLATDTAAVRESTEEYPQFKWLFQKESRYSQKRSHVLKFLPIEKALRYGVLDPFEEGAAYLVDVHLMASGHAFVGKFTSNLDRVVYNLMGSKSDCLRPFISLDSGWCFDYGLPNGDGDTGDFQC</sequence>
<dbReference type="GO" id="GO:0046921">
    <property type="term" value="F:alpha-(1-&gt;6)-fucosyltransferase activity"/>
    <property type="evidence" value="ECO:0007669"/>
    <property type="project" value="TreeGrafter"/>
</dbReference>
<feature type="chain" id="PRO_5030659577" description="Alpha-(1,6)-fucosyltransferase N- and catalytic domain-containing protein" evidence="1">
    <location>
        <begin position="19"/>
        <end position="510"/>
    </location>
</feature>
<dbReference type="GO" id="GO:0006487">
    <property type="term" value="P:protein N-linked glycosylation"/>
    <property type="evidence" value="ECO:0007669"/>
    <property type="project" value="TreeGrafter"/>
</dbReference>
<keyword evidence="1" id="KW-0732">Signal</keyword>
<dbReference type="Gene3D" id="3.40.50.11350">
    <property type="match status" value="1"/>
</dbReference>
<dbReference type="PANTHER" id="PTHR13132">
    <property type="entry name" value="ALPHA- 1,6 -FUCOSYLTRANSFERASE"/>
    <property type="match status" value="1"/>
</dbReference>
<evidence type="ECO:0000313" key="3">
    <source>
        <dbReference type="EMBL" id="CAE0677530.1"/>
    </source>
</evidence>
<reference evidence="3" key="1">
    <citation type="submission" date="2021-01" db="EMBL/GenBank/DDBJ databases">
        <authorList>
            <person name="Corre E."/>
            <person name="Pelletier E."/>
            <person name="Niang G."/>
            <person name="Scheremetjew M."/>
            <person name="Finn R."/>
            <person name="Kale V."/>
            <person name="Holt S."/>
            <person name="Cochrane G."/>
            <person name="Meng A."/>
            <person name="Brown T."/>
            <person name="Cohen L."/>
        </authorList>
    </citation>
    <scope>NUCLEOTIDE SEQUENCE</scope>
    <source>
        <strain evidence="3">CCCM811</strain>
    </source>
</reference>
<name>A0A7S3ZAW9_9EUKA</name>
<accession>A0A7S3ZAW9</accession>
<organism evidence="3">
    <name type="scientific">Lotharella globosa</name>
    <dbReference type="NCBI Taxonomy" id="91324"/>
    <lineage>
        <taxon>Eukaryota</taxon>
        <taxon>Sar</taxon>
        <taxon>Rhizaria</taxon>
        <taxon>Cercozoa</taxon>
        <taxon>Chlorarachniophyceae</taxon>
        <taxon>Lotharella</taxon>
    </lineage>
</organism>
<dbReference type="EMBL" id="HBIV01041624">
    <property type="protein sequence ID" value="CAE0677530.1"/>
    <property type="molecule type" value="Transcribed_RNA"/>
</dbReference>
<feature type="signal peptide" evidence="1">
    <location>
        <begin position="1"/>
        <end position="18"/>
    </location>
</feature>
<feature type="domain" description="Alpha-(1,6)-fucosyltransferase N- and catalytic" evidence="2">
    <location>
        <begin position="301"/>
        <end position="489"/>
    </location>
</feature>
<dbReference type="AlphaFoldDB" id="A0A7S3ZAW9"/>
<protein>
    <recommendedName>
        <fullName evidence="2">Alpha-(1,6)-fucosyltransferase N- and catalytic domain-containing protein</fullName>
    </recommendedName>
</protein>
<dbReference type="PANTHER" id="PTHR13132:SF29">
    <property type="entry name" value="ALPHA-(1,6)-FUCOSYLTRANSFERASE"/>
    <property type="match status" value="1"/>
</dbReference>